<evidence type="ECO:0000256" key="1">
    <source>
        <dbReference type="SAM" id="MobiDB-lite"/>
    </source>
</evidence>
<feature type="compositionally biased region" description="Pro residues" evidence="1">
    <location>
        <begin position="65"/>
        <end position="78"/>
    </location>
</feature>
<reference evidence="2 3" key="1">
    <citation type="submission" date="2024-02" db="EMBL/GenBank/DDBJ databases">
        <title>De novo assembly and annotation of 12 fungi associated with fruit tree decline syndrome in Ontario, Canada.</title>
        <authorList>
            <person name="Sulman M."/>
            <person name="Ellouze W."/>
            <person name="Ilyukhin E."/>
        </authorList>
    </citation>
    <scope>NUCLEOTIDE SEQUENCE [LARGE SCALE GENOMIC DNA]</scope>
    <source>
        <strain evidence="2 3">M97-236</strain>
    </source>
</reference>
<accession>A0ABR3R920</accession>
<proteinExistence type="predicted"/>
<feature type="region of interest" description="Disordered" evidence="1">
    <location>
        <begin position="45"/>
        <end position="88"/>
    </location>
</feature>
<organism evidence="2 3">
    <name type="scientific">Nothophoma quercina</name>
    <dbReference type="NCBI Taxonomy" id="749835"/>
    <lineage>
        <taxon>Eukaryota</taxon>
        <taxon>Fungi</taxon>
        <taxon>Dikarya</taxon>
        <taxon>Ascomycota</taxon>
        <taxon>Pezizomycotina</taxon>
        <taxon>Dothideomycetes</taxon>
        <taxon>Pleosporomycetidae</taxon>
        <taxon>Pleosporales</taxon>
        <taxon>Pleosporineae</taxon>
        <taxon>Didymellaceae</taxon>
        <taxon>Nothophoma</taxon>
    </lineage>
</organism>
<protein>
    <submittedName>
        <fullName evidence="2">Uncharacterized protein</fullName>
    </submittedName>
</protein>
<comment type="caution">
    <text evidence="2">The sequence shown here is derived from an EMBL/GenBank/DDBJ whole genome shotgun (WGS) entry which is preliminary data.</text>
</comment>
<evidence type="ECO:0000313" key="2">
    <source>
        <dbReference type="EMBL" id="KAL1600941.1"/>
    </source>
</evidence>
<gene>
    <name evidence="2" type="ORF">SLS59_005606</name>
</gene>
<sequence length="134" mass="13999">MAGRILPVALATVSGIAIGMATFGEELKAQRMNRLTEEYERDVAAAAAASSERPAAVAPTASTVTPPPAATPLSPTPPVKDETRPASTSWTDALGFWAWKKKPQQDAVPAAQATPAVAQEVPANSIIEQQIKKP</sequence>
<dbReference type="Proteomes" id="UP001521222">
    <property type="component" value="Unassembled WGS sequence"/>
</dbReference>
<evidence type="ECO:0000313" key="3">
    <source>
        <dbReference type="Proteomes" id="UP001521222"/>
    </source>
</evidence>
<name>A0ABR3R920_9PLEO</name>
<feature type="compositionally biased region" description="Low complexity" evidence="1">
    <location>
        <begin position="45"/>
        <end position="64"/>
    </location>
</feature>
<keyword evidence="3" id="KW-1185">Reference proteome</keyword>
<dbReference type="EMBL" id="JAKIXB020000017">
    <property type="protein sequence ID" value="KAL1600941.1"/>
    <property type="molecule type" value="Genomic_DNA"/>
</dbReference>